<evidence type="ECO:0000313" key="3">
    <source>
        <dbReference type="EMBL" id="MBW0137919.1"/>
    </source>
</evidence>
<evidence type="ECO:0000313" key="4">
    <source>
        <dbReference type="Proteomes" id="UP000694287"/>
    </source>
</evidence>
<dbReference type="Proteomes" id="UP000694287">
    <property type="component" value="Unassembled WGS sequence"/>
</dbReference>
<feature type="chain" id="PRO_5047133851" evidence="2">
    <location>
        <begin position="24"/>
        <end position="56"/>
    </location>
</feature>
<accession>A0ABS6V076</accession>
<sequence length="56" mass="5820">MAARPSLAAVATLGALIAFTVTAPDPQAATAEVLRVLLALTVPHMLVIGWLGRRAR</sequence>
<gene>
    <name evidence="3" type="ORF">I4I81_27165</name>
</gene>
<keyword evidence="1" id="KW-1133">Transmembrane helix</keyword>
<feature type="signal peptide" evidence="2">
    <location>
        <begin position="1"/>
        <end position="23"/>
    </location>
</feature>
<proteinExistence type="predicted"/>
<organism evidence="3 4">
    <name type="scientific">Pseudonocardia abyssalis</name>
    <dbReference type="NCBI Taxonomy" id="2792008"/>
    <lineage>
        <taxon>Bacteria</taxon>
        <taxon>Bacillati</taxon>
        <taxon>Actinomycetota</taxon>
        <taxon>Actinomycetes</taxon>
        <taxon>Pseudonocardiales</taxon>
        <taxon>Pseudonocardiaceae</taxon>
        <taxon>Pseudonocardia</taxon>
    </lineage>
</organism>
<keyword evidence="1" id="KW-0812">Transmembrane</keyword>
<protein>
    <submittedName>
        <fullName evidence="3">Uncharacterized protein</fullName>
    </submittedName>
</protein>
<evidence type="ECO:0000256" key="1">
    <source>
        <dbReference type="SAM" id="Phobius"/>
    </source>
</evidence>
<keyword evidence="2" id="KW-0732">Signal</keyword>
<reference evidence="3 4" key="1">
    <citation type="submission" date="2020-11" db="EMBL/GenBank/DDBJ databases">
        <title>Pseudonocardia abyssalis sp. nov. and Pseudonocardia oceani sp. nov., description and phylogenomic analysis of two novel actinomycetes isolated from the deep Southern Ocean.</title>
        <authorList>
            <person name="Parra J."/>
        </authorList>
    </citation>
    <scope>NUCLEOTIDE SEQUENCE [LARGE SCALE GENOMIC DNA]</scope>
    <source>
        <strain evidence="3 4">KRD-168</strain>
    </source>
</reference>
<keyword evidence="4" id="KW-1185">Reference proteome</keyword>
<feature type="transmembrane region" description="Helical" evidence="1">
    <location>
        <begin position="34"/>
        <end position="52"/>
    </location>
</feature>
<name>A0ABS6V076_9PSEU</name>
<dbReference type="EMBL" id="JADQDK010000001">
    <property type="protein sequence ID" value="MBW0137919.1"/>
    <property type="molecule type" value="Genomic_DNA"/>
</dbReference>
<evidence type="ECO:0000256" key="2">
    <source>
        <dbReference type="SAM" id="SignalP"/>
    </source>
</evidence>
<dbReference type="RefSeq" id="WP_218605622.1">
    <property type="nucleotide sequence ID" value="NZ_JADQDJ010000389.1"/>
</dbReference>
<keyword evidence="1" id="KW-0472">Membrane</keyword>
<comment type="caution">
    <text evidence="3">The sequence shown here is derived from an EMBL/GenBank/DDBJ whole genome shotgun (WGS) entry which is preliminary data.</text>
</comment>